<gene>
    <name evidence="3" type="ORF">KFE25_007666</name>
</gene>
<dbReference type="OMA" id="WIELACL"/>
<accession>A0A8J6CIS0</accession>
<dbReference type="GO" id="GO:0008126">
    <property type="term" value="F:acetylesterase activity"/>
    <property type="evidence" value="ECO:0007669"/>
    <property type="project" value="TreeGrafter"/>
</dbReference>
<dbReference type="GO" id="GO:0051792">
    <property type="term" value="P:medium-chain fatty acid biosynthetic process"/>
    <property type="evidence" value="ECO:0007669"/>
    <property type="project" value="TreeGrafter"/>
</dbReference>
<dbReference type="PANTHER" id="PTHR10794">
    <property type="entry name" value="ABHYDROLASE DOMAIN-CONTAINING PROTEIN"/>
    <property type="match status" value="1"/>
</dbReference>
<dbReference type="AlphaFoldDB" id="A0A8J6CIS0"/>
<dbReference type="GO" id="GO:0051793">
    <property type="term" value="P:medium-chain fatty acid catabolic process"/>
    <property type="evidence" value="ECO:0007669"/>
    <property type="project" value="TreeGrafter"/>
</dbReference>
<dbReference type="Proteomes" id="UP000751190">
    <property type="component" value="Unassembled WGS sequence"/>
</dbReference>
<sequence length="409" mass="42737">MPAGGALVTATALGGAAVFIARRWLDSARLPVVHHADTDEARALVAACAEHLLRAHSPHVLFELAGELASGAMLLRPPPLKHGSRESHDVRLADGGTARLDWEHPAGGAARARGAILILPGLNNSSRSAYVQHTMAHLRRSGLSAACLDYRGVGGQALTSSRVGCADSWRDLPAAIDAMRALLSRASNGEVPLGAIGFSMGGTLLTKFLSVCGARSPFCAAVTVSSPFALTAAMRTLEGSAVARAMNFGLTQLAKLTFAAHGASRAHLHGIDWPAFVRSVTLRALEESVICKLHGYEDAEHYYAANRPDFARLATPLLCLHAEDDPIVAIGDAPLREMLANPQVAVAVTRRGGHLGWTGGTFSAPCSPTWSDLVAARHLLHHIDSAAAGARAAVTAARLPVGAGPQSRL</sequence>
<dbReference type="OrthoDB" id="437070at2759"/>
<organism evidence="3 4">
    <name type="scientific">Diacronema lutheri</name>
    <name type="common">Unicellular marine alga</name>
    <name type="synonym">Monochrysis lutheri</name>
    <dbReference type="NCBI Taxonomy" id="2081491"/>
    <lineage>
        <taxon>Eukaryota</taxon>
        <taxon>Haptista</taxon>
        <taxon>Haptophyta</taxon>
        <taxon>Pavlovophyceae</taxon>
        <taxon>Pavlovales</taxon>
        <taxon>Pavlovaceae</taxon>
        <taxon>Diacronema</taxon>
    </lineage>
</organism>
<comment type="similarity">
    <text evidence="1">Belongs to the AB hydrolase superfamily. AB hydrolase 4 family.</text>
</comment>
<dbReference type="Gene3D" id="3.40.50.1820">
    <property type="entry name" value="alpha/beta hydrolase"/>
    <property type="match status" value="1"/>
</dbReference>
<evidence type="ECO:0000256" key="1">
    <source>
        <dbReference type="ARBA" id="ARBA00010884"/>
    </source>
</evidence>
<dbReference type="PANTHER" id="PTHR10794:SF63">
    <property type="entry name" value="ALPHA_BETA HYDROLASE 1, ISOFORM A"/>
    <property type="match status" value="1"/>
</dbReference>
<protein>
    <recommendedName>
        <fullName evidence="2">Serine aminopeptidase S33 domain-containing protein</fullName>
    </recommendedName>
</protein>
<dbReference type="Pfam" id="PF12146">
    <property type="entry name" value="Hydrolase_4"/>
    <property type="match status" value="1"/>
</dbReference>
<evidence type="ECO:0000313" key="3">
    <source>
        <dbReference type="EMBL" id="KAG8469148.1"/>
    </source>
</evidence>
<feature type="domain" description="Serine aminopeptidase S33" evidence="2">
    <location>
        <begin position="111"/>
        <end position="333"/>
    </location>
</feature>
<name>A0A8J6CIS0_DIALT</name>
<proteinExistence type="inferred from homology"/>
<dbReference type="SUPFAM" id="SSF53474">
    <property type="entry name" value="alpha/beta-Hydrolases"/>
    <property type="match status" value="1"/>
</dbReference>
<dbReference type="InterPro" id="IPR029058">
    <property type="entry name" value="AB_hydrolase_fold"/>
</dbReference>
<dbReference type="EMBL" id="JAGTXO010000003">
    <property type="protein sequence ID" value="KAG8469148.1"/>
    <property type="molecule type" value="Genomic_DNA"/>
</dbReference>
<dbReference type="InterPro" id="IPR022742">
    <property type="entry name" value="Hydrolase_4"/>
</dbReference>
<keyword evidence="4" id="KW-1185">Reference proteome</keyword>
<evidence type="ECO:0000259" key="2">
    <source>
        <dbReference type="Pfam" id="PF12146"/>
    </source>
</evidence>
<evidence type="ECO:0000313" key="4">
    <source>
        <dbReference type="Proteomes" id="UP000751190"/>
    </source>
</evidence>
<comment type="caution">
    <text evidence="3">The sequence shown here is derived from an EMBL/GenBank/DDBJ whole genome shotgun (WGS) entry which is preliminary data.</text>
</comment>
<dbReference type="InterPro" id="IPR050960">
    <property type="entry name" value="AB_hydrolase_4_sf"/>
</dbReference>
<reference evidence="3" key="1">
    <citation type="submission" date="2021-05" db="EMBL/GenBank/DDBJ databases">
        <title>The genome of the haptophyte Pavlova lutheri (Diacronema luteri, Pavlovales) - a model for lipid biosynthesis in eukaryotic algae.</title>
        <authorList>
            <person name="Hulatt C.J."/>
            <person name="Posewitz M.C."/>
        </authorList>
    </citation>
    <scope>NUCLEOTIDE SEQUENCE</scope>
    <source>
        <strain evidence="3">NIVA-4/92</strain>
    </source>
</reference>
<dbReference type="GO" id="GO:0047372">
    <property type="term" value="F:monoacylglycerol lipase activity"/>
    <property type="evidence" value="ECO:0007669"/>
    <property type="project" value="TreeGrafter"/>
</dbReference>